<reference evidence="4" key="2">
    <citation type="journal article" date="2021" name="PeerJ">
        <title>Extensive microbial diversity within the chicken gut microbiome revealed by metagenomics and culture.</title>
        <authorList>
            <person name="Gilroy R."/>
            <person name="Ravi A."/>
            <person name="Getino M."/>
            <person name="Pursley I."/>
            <person name="Horton D.L."/>
            <person name="Alikhan N.F."/>
            <person name="Baker D."/>
            <person name="Gharbi K."/>
            <person name="Hall N."/>
            <person name="Watson M."/>
            <person name="Adriaenssens E.M."/>
            <person name="Foster-Nyarko E."/>
            <person name="Jarju S."/>
            <person name="Secka A."/>
            <person name="Antonio M."/>
            <person name="Oren A."/>
            <person name="Chaudhuri R.R."/>
            <person name="La Ragione R."/>
            <person name="Hildebrand F."/>
            <person name="Pallen M.J."/>
        </authorList>
    </citation>
    <scope>NUCLEOTIDE SEQUENCE</scope>
    <source>
        <strain evidence="4">ChiSjej3B21-11622</strain>
    </source>
</reference>
<feature type="domain" description="Protein kinase" evidence="3">
    <location>
        <begin position="20"/>
        <end position="320"/>
    </location>
</feature>
<comment type="caution">
    <text evidence="4">The sequence shown here is derived from an EMBL/GenBank/DDBJ whole genome shotgun (WGS) entry which is preliminary data.</text>
</comment>
<dbReference type="GO" id="GO:0005524">
    <property type="term" value="F:ATP binding"/>
    <property type="evidence" value="ECO:0007669"/>
    <property type="project" value="InterPro"/>
</dbReference>
<evidence type="ECO:0000313" key="5">
    <source>
        <dbReference type="Proteomes" id="UP000886886"/>
    </source>
</evidence>
<gene>
    <name evidence="4" type="ORF">IAB26_04945</name>
</gene>
<reference evidence="4" key="1">
    <citation type="submission" date="2020-10" db="EMBL/GenBank/DDBJ databases">
        <authorList>
            <person name="Gilroy R."/>
        </authorList>
    </citation>
    <scope>NUCLEOTIDE SEQUENCE</scope>
    <source>
        <strain evidence="4">ChiSjej3B21-11622</strain>
    </source>
</reference>
<dbReference type="Pfam" id="PF00069">
    <property type="entry name" value="Pkinase"/>
    <property type="match status" value="1"/>
</dbReference>
<keyword evidence="2" id="KW-0472">Membrane</keyword>
<evidence type="ECO:0000259" key="3">
    <source>
        <dbReference type="PROSITE" id="PS50011"/>
    </source>
</evidence>
<feature type="region of interest" description="Disordered" evidence="1">
    <location>
        <begin position="335"/>
        <end position="363"/>
    </location>
</feature>
<dbReference type="InterPro" id="IPR000719">
    <property type="entry name" value="Prot_kinase_dom"/>
</dbReference>
<dbReference type="PROSITE" id="PS50011">
    <property type="entry name" value="PROTEIN_KINASE_DOM"/>
    <property type="match status" value="1"/>
</dbReference>
<feature type="compositionally biased region" description="Polar residues" evidence="1">
    <location>
        <begin position="342"/>
        <end position="354"/>
    </location>
</feature>
<proteinExistence type="predicted"/>
<dbReference type="SUPFAM" id="SSF49373">
    <property type="entry name" value="Invasin/intimin cell-adhesion fragments"/>
    <property type="match status" value="1"/>
</dbReference>
<dbReference type="GO" id="GO:0004672">
    <property type="term" value="F:protein kinase activity"/>
    <property type="evidence" value="ECO:0007669"/>
    <property type="project" value="InterPro"/>
</dbReference>
<dbReference type="InterPro" id="IPR008266">
    <property type="entry name" value="Tyr_kinase_AS"/>
</dbReference>
<accession>A0A9D0ZUH4</accession>
<evidence type="ECO:0000256" key="1">
    <source>
        <dbReference type="SAM" id="MobiDB-lite"/>
    </source>
</evidence>
<dbReference type="EMBL" id="DVFT01000074">
    <property type="protein sequence ID" value="HIQ95892.1"/>
    <property type="molecule type" value="Genomic_DNA"/>
</dbReference>
<dbReference type="SUPFAM" id="SSF56112">
    <property type="entry name" value="Protein kinase-like (PK-like)"/>
    <property type="match status" value="1"/>
</dbReference>
<dbReference type="Proteomes" id="UP000886886">
    <property type="component" value="Unassembled WGS sequence"/>
</dbReference>
<keyword evidence="2" id="KW-0812">Transmembrane</keyword>
<protein>
    <submittedName>
        <fullName evidence="4">Ig-like domain-containing protein</fullName>
    </submittedName>
</protein>
<dbReference type="InterPro" id="IPR011009">
    <property type="entry name" value="Kinase-like_dom_sf"/>
</dbReference>
<dbReference type="AlphaFoldDB" id="A0A9D0ZUH4"/>
<dbReference type="SMART" id="SM00220">
    <property type="entry name" value="S_TKc"/>
    <property type="match status" value="1"/>
</dbReference>
<dbReference type="InterPro" id="IPR003343">
    <property type="entry name" value="Big_2"/>
</dbReference>
<organism evidence="4 5">
    <name type="scientific">Candidatus Limivivens merdigallinarum</name>
    <dbReference type="NCBI Taxonomy" id="2840859"/>
    <lineage>
        <taxon>Bacteria</taxon>
        <taxon>Bacillati</taxon>
        <taxon>Bacillota</taxon>
        <taxon>Clostridia</taxon>
        <taxon>Lachnospirales</taxon>
        <taxon>Lachnospiraceae</taxon>
        <taxon>Lachnospiraceae incertae sedis</taxon>
        <taxon>Candidatus Limivivens</taxon>
    </lineage>
</organism>
<evidence type="ECO:0000256" key="2">
    <source>
        <dbReference type="SAM" id="Phobius"/>
    </source>
</evidence>
<keyword evidence="2" id="KW-1133">Transmembrane helix</keyword>
<dbReference type="PANTHER" id="PTHR24347">
    <property type="entry name" value="SERINE/THREONINE-PROTEIN KINASE"/>
    <property type="match status" value="1"/>
</dbReference>
<name>A0A9D0ZUH4_9FIRM</name>
<dbReference type="Gene3D" id="1.10.510.10">
    <property type="entry name" value="Transferase(Phosphotransferase) domain 1"/>
    <property type="match status" value="1"/>
</dbReference>
<dbReference type="PROSITE" id="PS00109">
    <property type="entry name" value="PROTEIN_KINASE_TYR"/>
    <property type="match status" value="1"/>
</dbReference>
<sequence length="660" mass="74750">MNQRTLLPDGSQLKSSQRTYIIQKYISAGSNSIVYQAYYQDTLMPDLQHIVLIKELYPDDSQGRITRSQDGSLSVASDALNFFEYHKNSFLLGNQAHLMLNNDGSGRIAENLDSFEANHTLYTVLTSKKGEVLLNLQKQGIVFPTLTDTILFIQNLLKALLPFHEHGLLHLDISPDNLFLLSEEEEGKFPTEVLLLDFNSVYSMEGKLSGETQYYLGKPGFMAPEILLHQRKELGPWTDIYSVTVVWYELLTGEPFPKDRELKDFQEAVSPYSRLLLHEKERSAIVLNQILKKGLELQPKNRYQSAQEMLADVRKLKDLVDGRIREAYPLPGGIPNGDFYPGNSSGAGTPSDPKQPSAHGRRRRRRLKTLGTALCALGLLFAGGIGGGLLAPGITELLENNSQSMEHSKLDLTLFPLERDDSIVLTEKNIRHPLEDNIMKMQVQSSMSVRVSLKDFVHPGDTSAVFETYGIFPIYNGREDKRGWQFNDQTYSFFTTPDNRLHMELHFQDTNDFDLEYIGVIFANYNYTETNVLLDIKDCTLIDGEGNSYDMTELEGSHVLFFDEENWQWNLLTDMNQDYVETFGDIYGGKLIVDAEASFLEPFLEVSFESDQPEIASIDERGRIFAHRQGQATITVTVKDLETGDSKSTQMLVHVTSKLE</sequence>
<dbReference type="Pfam" id="PF02368">
    <property type="entry name" value="Big_2"/>
    <property type="match status" value="1"/>
</dbReference>
<feature type="transmembrane region" description="Helical" evidence="2">
    <location>
        <begin position="370"/>
        <end position="394"/>
    </location>
</feature>
<evidence type="ECO:0000313" key="4">
    <source>
        <dbReference type="EMBL" id="HIQ95892.1"/>
    </source>
</evidence>
<dbReference type="InterPro" id="IPR008964">
    <property type="entry name" value="Invasin/intimin_cell_adhesion"/>
</dbReference>
<dbReference type="Gene3D" id="2.60.40.1080">
    <property type="match status" value="1"/>
</dbReference>